<protein>
    <submittedName>
        <fullName evidence="1">Uncharacterized protein</fullName>
    </submittedName>
</protein>
<sequence>MTLYKQKFKKQRFPAHAIKPNLLIDSKPVEDSNELDYGWFKSPTNPESIVRGFSHLRIKNSFKLRAYLYTERGNGNGVVYAIPIDKDLPYPEECDQSDDPFLSAPKPSFALDDFMQAIEGDKTPLSYLQASILFHELKEFGARWHGTSWSRDIILPLNEGQKTHFDYCEWEMLKDEPEIIEPHFYYSFEGNPIAIFHTINDIGTVTLNRYVHTFNKEDYTMQVELTCIATAATLRDDIYK</sequence>
<dbReference type="EMBL" id="JAAOIW010000012">
    <property type="protein sequence ID" value="NHN33372.1"/>
    <property type="molecule type" value="Genomic_DNA"/>
</dbReference>
<name>A0ABX0JER1_9BACL</name>
<keyword evidence="2" id="KW-1185">Reference proteome</keyword>
<comment type="caution">
    <text evidence="1">The sequence shown here is derived from an EMBL/GenBank/DDBJ whole genome shotgun (WGS) entry which is preliminary data.</text>
</comment>
<organism evidence="1 2">
    <name type="scientific">Paenibacillus agricola</name>
    <dbReference type="NCBI Taxonomy" id="2716264"/>
    <lineage>
        <taxon>Bacteria</taxon>
        <taxon>Bacillati</taxon>
        <taxon>Bacillota</taxon>
        <taxon>Bacilli</taxon>
        <taxon>Bacillales</taxon>
        <taxon>Paenibacillaceae</taxon>
        <taxon>Paenibacillus</taxon>
    </lineage>
</organism>
<evidence type="ECO:0000313" key="1">
    <source>
        <dbReference type="EMBL" id="NHN33372.1"/>
    </source>
</evidence>
<gene>
    <name evidence="1" type="ORF">G9U52_26525</name>
</gene>
<proteinExistence type="predicted"/>
<accession>A0ABX0JER1</accession>
<reference evidence="1" key="1">
    <citation type="submission" date="2020-03" db="EMBL/GenBank/DDBJ databases">
        <title>Draft sequencing of Paenibacilllus sp. S3N08.</title>
        <authorList>
            <person name="Kim D.-U."/>
        </authorList>
    </citation>
    <scope>NUCLEOTIDE SEQUENCE</scope>
    <source>
        <strain evidence="1">S3N08</strain>
    </source>
</reference>
<dbReference type="Proteomes" id="UP001165962">
    <property type="component" value="Unassembled WGS sequence"/>
</dbReference>
<evidence type="ECO:0000313" key="2">
    <source>
        <dbReference type="Proteomes" id="UP001165962"/>
    </source>
</evidence>